<evidence type="ECO:0000313" key="3">
    <source>
        <dbReference type="Proteomes" id="UP001272137"/>
    </source>
</evidence>
<evidence type="ECO:0000256" key="1">
    <source>
        <dbReference type="SAM" id="MobiDB-lite"/>
    </source>
</evidence>
<feature type="region of interest" description="Disordered" evidence="1">
    <location>
        <begin position="1"/>
        <end position="80"/>
    </location>
</feature>
<accession>A0AAW9D6U8</accession>
<dbReference type="AlphaFoldDB" id="A0AAW9D6U8"/>
<organism evidence="2 3">
    <name type="scientific">Burkholderia thailandensis</name>
    <dbReference type="NCBI Taxonomy" id="57975"/>
    <lineage>
        <taxon>Bacteria</taxon>
        <taxon>Pseudomonadati</taxon>
        <taxon>Pseudomonadota</taxon>
        <taxon>Betaproteobacteria</taxon>
        <taxon>Burkholderiales</taxon>
        <taxon>Burkholderiaceae</taxon>
        <taxon>Burkholderia</taxon>
        <taxon>pseudomallei group</taxon>
    </lineage>
</organism>
<gene>
    <name evidence="2" type="ORF">C7S16_3709</name>
</gene>
<feature type="compositionally biased region" description="Low complexity" evidence="1">
    <location>
        <begin position="50"/>
        <end position="62"/>
    </location>
</feature>
<dbReference type="Proteomes" id="UP001272137">
    <property type="component" value="Unassembled WGS sequence"/>
</dbReference>
<sequence>MSMMFFGTLAPKEEPAGEASASGSAAAASSATRDVSASSSSTEQRASLPVVATAVEAASSSSGSKDEKENNANEDREFGMTPKQYAARFDEIVKTMDLPFRARFSNKHRGRVVDTVRADFDERMGLIARVSKESGRLLEVTFIAGSDGTPDTAANIVLVAAAALTAAIPDVSVKSVAPKIMDMVTKYKEGGDNQERVLNGVKLYYLRGEGIGHWFGAKPT</sequence>
<protein>
    <submittedName>
        <fullName evidence="2">Uncharacterized protein</fullName>
    </submittedName>
</protein>
<feature type="compositionally biased region" description="Basic and acidic residues" evidence="1">
    <location>
        <begin position="64"/>
        <end position="78"/>
    </location>
</feature>
<name>A0AAW9D6U8_BURTH</name>
<reference evidence="2" key="1">
    <citation type="submission" date="2018-08" db="EMBL/GenBank/DDBJ databases">
        <title>Identification of Burkholderia cepacia strains that express a Burkholderia pseudomallei-like capsular polysaccharide.</title>
        <authorList>
            <person name="Burtnick M.N."/>
            <person name="Vongsouvath M."/>
            <person name="Newton P."/>
            <person name="Wuthiekanun V."/>
            <person name="Limmathurotsakul D."/>
            <person name="Brett P.J."/>
            <person name="Chantratita N."/>
            <person name="Dance D.A."/>
        </authorList>
    </citation>
    <scope>NUCLEOTIDE SEQUENCE</scope>
    <source>
        <strain evidence="2">SBXCC001</strain>
    </source>
</reference>
<dbReference type="EMBL" id="QXCT01000002">
    <property type="protein sequence ID" value="MDW9257720.1"/>
    <property type="molecule type" value="Genomic_DNA"/>
</dbReference>
<comment type="caution">
    <text evidence="2">The sequence shown here is derived from an EMBL/GenBank/DDBJ whole genome shotgun (WGS) entry which is preliminary data.</text>
</comment>
<feature type="compositionally biased region" description="Low complexity" evidence="1">
    <location>
        <begin position="19"/>
        <end position="41"/>
    </location>
</feature>
<evidence type="ECO:0000313" key="2">
    <source>
        <dbReference type="EMBL" id="MDW9257720.1"/>
    </source>
</evidence>
<proteinExistence type="predicted"/>